<accession>A0A553IHY2</accession>
<comment type="caution">
    <text evidence="2">The sequence shown here is derived from an EMBL/GenBank/DDBJ whole genome shotgun (WGS) entry which is preliminary data.</text>
</comment>
<dbReference type="InterPro" id="IPR002831">
    <property type="entry name" value="Tscrpt_reg_TrmB_N"/>
</dbReference>
<dbReference type="RefSeq" id="WP_012242698.1">
    <property type="nucleotide sequence ID" value="NZ_JACAOE010000001.1"/>
</dbReference>
<dbReference type="Proteomes" id="UP000315938">
    <property type="component" value="Unassembled WGS sequence"/>
</dbReference>
<dbReference type="InterPro" id="IPR051797">
    <property type="entry name" value="TrmB-like"/>
</dbReference>
<dbReference type="OMA" id="EYMRHDL"/>
<dbReference type="InterPro" id="IPR036388">
    <property type="entry name" value="WH-like_DNA-bd_sf"/>
</dbReference>
<dbReference type="PANTHER" id="PTHR34293">
    <property type="entry name" value="HTH-TYPE TRANSCRIPTIONAL REGULATOR TRMBL2"/>
    <property type="match status" value="1"/>
</dbReference>
<sequence>MNDTIELLKSVYFTENESMIYVFLLENPGQTVYEISKNIRLSRSSIYGIIDKMHQEGVLLLESGNKELYYSQDPNELLSMLEFKHQEHMQQLRKQLNQIKVQPLKTPYFNMNGFDAIIGKARTLLYESRQEVYMNTDLKLELFEDAFDFLNRKGVDVHVFSFAKTNYSKPNVFIYSHQNEQNESNRLMLVSDLKSVLVANYDPFRGEWQATTTQNHLMVSIVSEHIHHDIYLIKLKQKINKSLFETYPDLAIHTKAEKLGKEILKK</sequence>
<dbReference type="GeneID" id="41338911"/>
<dbReference type="CDD" id="cd09124">
    <property type="entry name" value="PLDc_like_TrmB_middle"/>
    <property type="match status" value="1"/>
</dbReference>
<reference evidence="2 3" key="1">
    <citation type="submission" date="2019-07" db="EMBL/GenBank/DDBJ databases">
        <title>Genome sequence of Acholeplasma laidlawii strain with increased resistance to erythromycin.</title>
        <authorList>
            <person name="Medvedeva E.S."/>
            <person name="Baranova N.B."/>
            <person name="Siniagina M.N."/>
            <person name="Mouzykantov A."/>
            <person name="Chernova O.A."/>
            <person name="Chernov V.M."/>
        </authorList>
    </citation>
    <scope>NUCLEOTIDE SEQUENCE [LARGE SCALE GENOMIC DNA]</scope>
    <source>
        <strain evidence="2 3">PG8REry</strain>
    </source>
</reference>
<evidence type="ECO:0000259" key="1">
    <source>
        <dbReference type="Pfam" id="PF01978"/>
    </source>
</evidence>
<evidence type="ECO:0000313" key="3">
    <source>
        <dbReference type="Proteomes" id="UP000315938"/>
    </source>
</evidence>
<feature type="domain" description="Transcription regulator TrmB N-terminal" evidence="1">
    <location>
        <begin position="10"/>
        <end position="74"/>
    </location>
</feature>
<gene>
    <name evidence="2" type="ORF">FNV44_01850</name>
</gene>
<dbReference type="SUPFAM" id="SSF46785">
    <property type="entry name" value="Winged helix' DNA-binding domain"/>
    <property type="match status" value="1"/>
</dbReference>
<name>A0A553IHY2_ACHLA</name>
<protein>
    <recommendedName>
        <fullName evidence="1">Transcription regulator TrmB N-terminal domain-containing protein</fullName>
    </recommendedName>
</protein>
<dbReference type="EMBL" id="VKID01000001">
    <property type="protein sequence ID" value="TRX99805.1"/>
    <property type="molecule type" value="Genomic_DNA"/>
</dbReference>
<dbReference type="PANTHER" id="PTHR34293:SF1">
    <property type="entry name" value="HTH-TYPE TRANSCRIPTIONAL REGULATOR TRMBL2"/>
    <property type="match status" value="1"/>
</dbReference>
<proteinExistence type="predicted"/>
<dbReference type="Gene3D" id="1.10.10.10">
    <property type="entry name" value="Winged helix-like DNA-binding domain superfamily/Winged helix DNA-binding domain"/>
    <property type="match status" value="1"/>
</dbReference>
<dbReference type="AlphaFoldDB" id="A0A553IHY2"/>
<dbReference type="InterPro" id="IPR036390">
    <property type="entry name" value="WH_DNA-bd_sf"/>
</dbReference>
<evidence type="ECO:0000313" key="2">
    <source>
        <dbReference type="EMBL" id="TRX99805.1"/>
    </source>
</evidence>
<dbReference type="Pfam" id="PF01978">
    <property type="entry name" value="TrmB"/>
    <property type="match status" value="1"/>
</dbReference>
<organism evidence="2 3">
    <name type="scientific">Acholeplasma laidlawii</name>
    <dbReference type="NCBI Taxonomy" id="2148"/>
    <lineage>
        <taxon>Bacteria</taxon>
        <taxon>Bacillati</taxon>
        <taxon>Mycoplasmatota</taxon>
        <taxon>Mollicutes</taxon>
        <taxon>Acholeplasmatales</taxon>
        <taxon>Acholeplasmataceae</taxon>
        <taxon>Acholeplasma</taxon>
    </lineage>
</organism>